<name>A0AAD8ZJM1_9TELE</name>
<dbReference type="PANTHER" id="PTHR13466:SF0">
    <property type="entry name" value="SMP-LTD DOMAIN-CONTAINING PROTEIN"/>
    <property type="match status" value="1"/>
</dbReference>
<keyword evidence="2" id="KW-1133">Transmembrane helix</keyword>
<dbReference type="EMBL" id="JAROKS010000012">
    <property type="protein sequence ID" value="KAK1799283.1"/>
    <property type="molecule type" value="Genomic_DNA"/>
</dbReference>
<evidence type="ECO:0000313" key="3">
    <source>
        <dbReference type="EMBL" id="KAK1799283.1"/>
    </source>
</evidence>
<evidence type="ECO:0000313" key="4">
    <source>
        <dbReference type="Proteomes" id="UP001239994"/>
    </source>
</evidence>
<dbReference type="Proteomes" id="UP001239994">
    <property type="component" value="Unassembled WGS sequence"/>
</dbReference>
<keyword evidence="4" id="KW-1185">Reference proteome</keyword>
<organism evidence="3 4">
    <name type="scientific">Electrophorus voltai</name>
    <dbReference type="NCBI Taxonomy" id="2609070"/>
    <lineage>
        <taxon>Eukaryota</taxon>
        <taxon>Metazoa</taxon>
        <taxon>Chordata</taxon>
        <taxon>Craniata</taxon>
        <taxon>Vertebrata</taxon>
        <taxon>Euteleostomi</taxon>
        <taxon>Actinopterygii</taxon>
        <taxon>Neopterygii</taxon>
        <taxon>Teleostei</taxon>
        <taxon>Ostariophysi</taxon>
        <taxon>Gymnotiformes</taxon>
        <taxon>Gymnotoidei</taxon>
        <taxon>Gymnotidae</taxon>
        <taxon>Electrophorus</taxon>
    </lineage>
</organism>
<keyword evidence="2" id="KW-0812">Transmembrane</keyword>
<proteinExistence type="predicted"/>
<keyword evidence="2" id="KW-0472">Membrane</keyword>
<feature type="transmembrane region" description="Helical" evidence="2">
    <location>
        <begin position="169"/>
        <end position="191"/>
    </location>
</feature>
<reference evidence="3" key="1">
    <citation type="submission" date="2023-03" db="EMBL/GenBank/DDBJ databases">
        <title>Electrophorus voltai genome.</title>
        <authorList>
            <person name="Bian C."/>
        </authorList>
    </citation>
    <scope>NUCLEOTIDE SEQUENCE</scope>
    <source>
        <strain evidence="3">CB-2022</strain>
        <tissue evidence="3">Muscle</tissue>
    </source>
</reference>
<accession>A0AAD8ZJM1</accession>
<comment type="caution">
    <text evidence="3">The sequence shown here is derived from an EMBL/GenBank/DDBJ whole genome shotgun (WGS) entry which is preliminary data.</text>
</comment>
<comment type="subcellular location">
    <subcellularLocation>
        <location evidence="1">Endoplasmic reticulum membrane</location>
    </subcellularLocation>
</comment>
<dbReference type="PANTHER" id="PTHR13466">
    <property type="entry name" value="TEX2 PROTEIN-RELATED"/>
    <property type="match status" value="1"/>
</dbReference>
<dbReference type="AlphaFoldDB" id="A0AAD8ZJM1"/>
<dbReference type="GO" id="GO:0005789">
    <property type="term" value="C:endoplasmic reticulum membrane"/>
    <property type="evidence" value="ECO:0007669"/>
    <property type="project" value="UniProtKB-SubCell"/>
</dbReference>
<protein>
    <submittedName>
        <fullName evidence="3">Uncharacterized protein</fullName>
    </submittedName>
</protein>
<evidence type="ECO:0000256" key="1">
    <source>
        <dbReference type="ARBA" id="ARBA00004586"/>
    </source>
</evidence>
<evidence type="ECO:0000256" key="2">
    <source>
        <dbReference type="SAM" id="Phobius"/>
    </source>
</evidence>
<sequence length="524" mass="57679">MAELENTRRKLSEAMQETLSMLSKIMGEESTSPRAQRRVLPENLPSSQGCMEGRTPAHGEAQEVSQCPEEAVCETAPWKSRRGLPAGVSPDLCCRLGDEGSRYKFCTCGDVMQVVEVKEHTNSEPRKPQQNRVTAAPAACSTSLEPSRWLVCVDLLAYRFYVLPLSSHLTGLSLGLACGFMVTLSVVLMLAPRRLAATRKPAPSPDDSLPTDCISREQSGVLQVFLLPAVFSKKRMWNKKYPICITQAQEQMCGEDIPSSEVAKEYGERGDKPQWPEQEGPWTTMLYLFGCTGREKEEWYQHLLLAAREEPHGGLRQGEARTEECSAEGLCQGSTDDLAPMLGLRELAGSVRERILLDYSSYMAHFVAVESSNLTPSPGPSQPASPTNTLTMTLETKMNLFKLCKENMSETDSNTETSRLMGIISAGSTDEEEPIHSASQGTFGDRNMPPGADGHGGGSISRKILCFVDKITKSKYFHKATGNEYIKKKIAELSNTPPLLTVEVLECSGTLAINIPPPTDRIWY</sequence>
<dbReference type="GO" id="GO:0008289">
    <property type="term" value="F:lipid binding"/>
    <property type="evidence" value="ECO:0007669"/>
    <property type="project" value="TreeGrafter"/>
</dbReference>
<gene>
    <name evidence="3" type="ORF">P4O66_007517</name>
</gene>